<dbReference type="AlphaFoldDB" id="A0A6V7RF45"/>
<name>A0A6V7RF45_9BACL</name>
<evidence type="ECO:0000313" key="10">
    <source>
        <dbReference type="Proteomes" id="UP000521032"/>
    </source>
</evidence>
<evidence type="ECO:0000256" key="8">
    <source>
        <dbReference type="HAMAP-Rule" id="MF_00692"/>
    </source>
</evidence>
<dbReference type="GO" id="GO:0030145">
    <property type="term" value="F:manganese ion binding"/>
    <property type="evidence" value="ECO:0007669"/>
    <property type="project" value="UniProtKB-UniRule"/>
</dbReference>
<feature type="binding site" evidence="8">
    <location>
        <position position="231"/>
    </location>
    <ligand>
        <name>Mg(2+)</name>
        <dbReference type="ChEBI" id="CHEBI:18420"/>
    </ligand>
</feature>
<keyword evidence="2 8" id="KW-0808">Transferase</keyword>
<comment type="catalytic activity">
    <reaction evidence="8">
        <text>L-seryl-[protein] + ATP = 3-O-(5'-adenylyl)-L-seryl-[protein] + diphosphate</text>
        <dbReference type="Rhea" id="RHEA:58120"/>
        <dbReference type="Rhea" id="RHEA-COMP:9863"/>
        <dbReference type="Rhea" id="RHEA-COMP:15073"/>
        <dbReference type="ChEBI" id="CHEBI:29999"/>
        <dbReference type="ChEBI" id="CHEBI:30616"/>
        <dbReference type="ChEBI" id="CHEBI:33019"/>
        <dbReference type="ChEBI" id="CHEBI:142516"/>
        <dbReference type="EC" id="2.7.7.108"/>
    </reaction>
</comment>
<evidence type="ECO:0000256" key="3">
    <source>
        <dbReference type="ARBA" id="ARBA00022695"/>
    </source>
</evidence>
<keyword evidence="5 8" id="KW-0547">Nucleotide-binding</keyword>
<keyword evidence="6 8" id="KW-0067">ATP-binding</keyword>
<sequence length="442" mass="51145">MNFEYTYLDLPDVFYSVNQPDLKVKKIDLLNHSLMRKLNLDKVEDILTFDENTFSQSYMGHQFGSPVILGDGRAHILGERVVDGERFDIALKGSGTTKYSRNGDGRAPLEAVLKEYIYSEFMYNIHIPTSRSLAILELEDSIERGTEKKSGVIIRVASSHIRVGTIQLAALKGKDELQKIVDYAIERHYPYLTNHEEKYEMFFDMVVRKEAELVAKWQSVGFIHGVMNTDNVLISGDTIDFGPCAFLETYDPNQWFSEIDVNGRYRFNNQPSIMHWNLGKLGESLVQLFDTEDEAVEVLQKILDRFGTYYLNHWFMLMGEKIGINDFDYTNDDDRGIVLDFLKQIEDKKLDYTNTFRQLALKKLDFTPDYGDYTPDYELMKSVNPSFVPRYHSVNAAIELALEGDYSKMHELEKFITKPFNDRVPEYLKQPTDHNFNTTCGT</sequence>
<feature type="binding site" evidence="8">
    <location>
        <position position="73"/>
    </location>
    <ligand>
        <name>ATP</name>
        <dbReference type="ChEBI" id="CHEBI:30616"/>
    </ligand>
</feature>
<dbReference type="Pfam" id="PF02696">
    <property type="entry name" value="SelO"/>
    <property type="match status" value="1"/>
</dbReference>
<keyword evidence="4 8" id="KW-0479">Metal-binding</keyword>
<feature type="binding site" evidence="8">
    <location>
        <position position="92"/>
    </location>
    <ligand>
        <name>ATP</name>
        <dbReference type="ChEBI" id="CHEBI:30616"/>
    </ligand>
</feature>
<dbReference type="EC" id="2.7.7.-" evidence="8"/>
<comment type="caution">
    <text evidence="9">The sequence shown here is derived from an EMBL/GenBank/DDBJ whole genome shotgun (WGS) entry which is preliminary data.</text>
</comment>
<accession>A0A6V7RF45</accession>
<comment type="catalytic activity">
    <reaction evidence="8">
        <text>L-seryl-[protein] + UTP = O-(5'-uridylyl)-L-seryl-[protein] + diphosphate</text>
        <dbReference type="Rhea" id="RHEA:64604"/>
        <dbReference type="Rhea" id="RHEA-COMP:9863"/>
        <dbReference type="Rhea" id="RHEA-COMP:16635"/>
        <dbReference type="ChEBI" id="CHEBI:29999"/>
        <dbReference type="ChEBI" id="CHEBI:33019"/>
        <dbReference type="ChEBI" id="CHEBI:46398"/>
        <dbReference type="ChEBI" id="CHEBI:156051"/>
    </reaction>
</comment>
<reference evidence="9 10" key="1">
    <citation type="submission" date="2020-07" db="EMBL/GenBank/DDBJ databases">
        <authorList>
            <person name="Criscuolo A."/>
        </authorList>
    </citation>
    <scope>NUCLEOTIDE SEQUENCE [LARGE SCALE GENOMIC DNA]</scope>
    <source>
        <strain evidence="10">CIP 111030</strain>
    </source>
</reference>
<evidence type="ECO:0000256" key="1">
    <source>
        <dbReference type="ARBA" id="ARBA00009747"/>
    </source>
</evidence>
<dbReference type="GO" id="GO:0000287">
    <property type="term" value="F:magnesium ion binding"/>
    <property type="evidence" value="ECO:0007669"/>
    <property type="project" value="UniProtKB-UniRule"/>
</dbReference>
<feature type="binding site" evidence="8">
    <location>
        <position position="155"/>
    </location>
    <ligand>
        <name>ATP</name>
        <dbReference type="ChEBI" id="CHEBI:30616"/>
    </ligand>
</feature>
<comment type="similarity">
    <text evidence="1 8">Belongs to the SELO family.</text>
</comment>
<dbReference type="PANTHER" id="PTHR32057">
    <property type="entry name" value="PROTEIN ADENYLYLTRANSFERASE SELO, MITOCHONDRIAL"/>
    <property type="match status" value="1"/>
</dbReference>
<feature type="binding site" evidence="8">
    <location>
        <position position="105"/>
    </location>
    <ligand>
        <name>ATP</name>
        <dbReference type="ChEBI" id="CHEBI:30616"/>
    </ligand>
</feature>
<comment type="catalytic activity">
    <reaction evidence="8">
        <text>L-tyrosyl-[protein] + UTP = O-(5'-uridylyl)-L-tyrosyl-[protein] + diphosphate</text>
        <dbReference type="Rhea" id="RHEA:83887"/>
        <dbReference type="Rhea" id="RHEA-COMP:10136"/>
        <dbReference type="Rhea" id="RHEA-COMP:20238"/>
        <dbReference type="ChEBI" id="CHEBI:33019"/>
        <dbReference type="ChEBI" id="CHEBI:46398"/>
        <dbReference type="ChEBI" id="CHEBI:46858"/>
        <dbReference type="ChEBI" id="CHEBI:90602"/>
    </reaction>
</comment>
<dbReference type="PANTHER" id="PTHR32057:SF14">
    <property type="entry name" value="PROTEIN ADENYLYLTRANSFERASE SELO, MITOCHONDRIAL"/>
    <property type="match status" value="1"/>
</dbReference>
<evidence type="ECO:0000256" key="5">
    <source>
        <dbReference type="ARBA" id="ARBA00022741"/>
    </source>
</evidence>
<comment type="cofactor">
    <cofactor evidence="8">
        <name>Mg(2+)</name>
        <dbReference type="ChEBI" id="CHEBI:18420"/>
    </cofactor>
    <cofactor evidence="8">
        <name>Mn(2+)</name>
        <dbReference type="ChEBI" id="CHEBI:29035"/>
    </cofactor>
</comment>
<dbReference type="EC" id="2.7.7.108" evidence="8"/>
<evidence type="ECO:0000313" key="9">
    <source>
        <dbReference type="EMBL" id="CAD2076451.1"/>
    </source>
</evidence>
<dbReference type="Proteomes" id="UP000521032">
    <property type="component" value="Unassembled WGS sequence"/>
</dbReference>
<organism evidence="9 10">
    <name type="scientific">Phocicoccus schoeneichii</name>
    <dbReference type="NCBI Taxonomy" id="1812261"/>
    <lineage>
        <taxon>Bacteria</taxon>
        <taxon>Bacillati</taxon>
        <taxon>Bacillota</taxon>
        <taxon>Bacilli</taxon>
        <taxon>Bacillales</taxon>
        <taxon>Salinicoccaceae</taxon>
        <taxon>Phocicoccus</taxon>
    </lineage>
</organism>
<evidence type="ECO:0000256" key="2">
    <source>
        <dbReference type="ARBA" id="ARBA00022679"/>
    </source>
</evidence>
<dbReference type="RefSeq" id="WP_186087295.1">
    <property type="nucleotide sequence ID" value="NZ_BMDB01000001.1"/>
</dbReference>
<dbReference type="HAMAP" id="MF_00692">
    <property type="entry name" value="SelO"/>
    <property type="match status" value="1"/>
</dbReference>
<proteinExistence type="inferred from homology"/>
<protein>
    <recommendedName>
        <fullName evidence="8">Protein nucleotidyltransferase YdiU</fullName>
        <ecNumber evidence="8">2.7.7.-</ecNumber>
    </recommendedName>
    <alternativeName>
        <fullName evidence="8">Protein adenylyltransferase YdiU</fullName>
        <ecNumber evidence="8">2.7.7.108</ecNumber>
    </alternativeName>
    <alternativeName>
        <fullName evidence="8">Protein uridylyltransferase YdiU</fullName>
        <ecNumber evidence="8">2.7.7.-</ecNumber>
    </alternativeName>
</protein>
<feature type="binding site" evidence="8">
    <location>
        <position position="240"/>
    </location>
    <ligand>
        <name>ATP</name>
        <dbReference type="ChEBI" id="CHEBI:30616"/>
    </ligand>
</feature>
<gene>
    <name evidence="8 9" type="primary">selO</name>
    <name evidence="8" type="synonym">ydiU</name>
    <name evidence="9" type="ORF">JEOSCH030_01078</name>
</gene>
<feature type="binding site" evidence="8">
    <location>
        <position position="240"/>
    </location>
    <ligand>
        <name>Mg(2+)</name>
        <dbReference type="ChEBI" id="CHEBI:18420"/>
    </ligand>
</feature>
<keyword evidence="3 8" id="KW-0548">Nucleotidyltransferase</keyword>
<evidence type="ECO:0000256" key="7">
    <source>
        <dbReference type="ARBA" id="ARBA00022842"/>
    </source>
</evidence>
<comment type="catalytic activity">
    <reaction evidence="8">
        <text>L-tyrosyl-[protein] + ATP = O-(5'-adenylyl)-L-tyrosyl-[protein] + diphosphate</text>
        <dbReference type="Rhea" id="RHEA:54288"/>
        <dbReference type="Rhea" id="RHEA-COMP:10136"/>
        <dbReference type="Rhea" id="RHEA-COMP:13846"/>
        <dbReference type="ChEBI" id="CHEBI:30616"/>
        <dbReference type="ChEBI" id="CHEBI:33019"/>
        <dbReference type="ChEBI" id="CHEBI:46858"/>
        <dbReference type="ChEBI" id="CHEBI:83624"/>
        <dbReference type="EC" id="2.7.7.108"/>
    </reaction>
</comment>
<keyword evidence="7 8" id="KW-0460">Magnesium</keyword>
<feature type="active site" description="Proton acceptor" evidence="8">
    <location>
        <position position="230"/>
    </location>
</feature>
<comment type="catalytic activity">
    <reaction evidence="8">
        <text>L-threonyl-[protein] + ATP = 3-O-(5'-adenylyl)-L-threonyl-[protein] + diphosphate</text>
        <dbReference type="Rhea" id="RHEA:54292"/>
        <dbReference type="Rhea" id="RHEA-COMP:11060"/>
        <dbReference type="Rhea" id="RHEA-COMP:13847"/>
        <dbReference type="ChEBI" id="CHEBI:30013"/>
        <dbReference type="ChEBI" id="CHEBI:30616"/>
        <dbReference type="ChEBI" id="CHEBI:33019"/>
        <dbReference type="ChEBI" id="CHEBI:138113"/>
        <dbReference type="EC" id="2.7.7.108"/>
    </reaction>
</comment>
<comment type="function">
    <text evidence="8">Nucleotidyltransferase involved in the post-translational modification of proteins. It can catalyze the addition of adenosine monophosphate (AMP) or uridine monophosphate (UMP) to a protein, resulting in modifications known as AMPylation and UMPylation.</text>
</comment>
<dbReference type="EMBL" id="CAJEWE010000010">
    <property type="protein sequence ID" value="CAD2076451.1"/>
    <property type="molecule type" value="Genomic_DNA"/>
</dbReference>
<keyword evidence="10" id="KW-1185">Reference proteome</keyword>
<keyword evidence="8" id="KW-0464">Manganese</keyword>
<feature type="binding site" evidence="8">
    <location>
        <position position="104"/>
    </location>
    <ligand>
        <name>ATP</name>
        <dbReference type="ChEBI" id="CHEBI:30616"/>
    </ligand>
</feature>
<feature type="binding site" evidence="8">
    <location>
        <position position="162"/>
    </location>
    <ligand>
        <name>ATP</name>
        <dbReference type="ChEBI" id="CHEBI:30616"/>
    </ligand>
</feature>
<dbReference type="GO" id="GO:0005524">
    <property type="term" value="F:ATP binding"/>
    <property type="evidence" value="ECO:0007669"/>
    <property type="project" value="UniProtKB-UniRule"/>
</dbReference>
<feature type="binding site" evidence="8">
    <location>
        <position position="72"/>
    </location>
    <ligand>
        <name>ATP</name>
        <dbReference type="ChEBI" id="CHEBI:30616"/>
    </ligand>
</feature>
<evidence type="ECO:0000256" key="6">
    <source>
        <dbReference type="ARBA" id="ARBA00022840"/>
    </source>
</evidence>
<evidence type="ECO:0000256" key="4">
    <source>
        <dbReference type="ARBA" id="ARBA00022723"/>
    </source>
</evidence>
<dbReference type="GO" id="GO:0070733">
    <property type="term" value="F:AMPylase activity"/>
    <property type="evidence" value="ECO:0007669"/>
    <property type="project" value="UniProtKB-EC"/>
</dbReference>
<dbReference type="InterPro" id="IPR003846">
    <property type="entry name" value="SelO"/>
</dbReference>
<feature type="binding site" evidence="8">
    <location>
        <position position="70"/>
    </location>
    <ligand>
        <name>ATP</name>
        <dbReference type="ChEBI" id="CHEBI:30616"/>
    </ligand>
</feature>
<comment type="catalytic activity">
    <reaction evidence="8">
        <text>L-histidyl-[protein] + UTP = N(tele)-(5'-uridylyl)-L-histidyl-[protein] + diphosphate</text>
        <dbReference type="Rhea" id="RHEA:83891"/>
        <dbReference type="Rhea" id="RHEA-COMP:9745"/>
        <dbReference type="Rhea" id="RHEA-COMP:20239"/>
        <dbReference type="ChEBI" id="CHEBI:29979"/>
        <dbReference type="ChEBI" id="CHEBI:33019"/>
        <dbReference type="ChEBI" id="CHEBI:46398"/>
        <dbReference type="ChEBI" id="CHEBI:233474"/>
    </reaction>
</comment>